<accession>A0ACC2KN48</accession>
<reference evidence="1 2" key="1">
    <citation type="journal article" date="2022" name="Hortic Res">
        <title>A haplotype resolved chromosomal level avocado genome allows analysis of novel avocado genes.</title>
        <authorList>
            <person name="Nath O."/>
            <person name="Fletcher S.J."/>
            <person name="Hayward A."/>
            <person name="Shaw L.M."/>
            <person name="Masouleh A.K."/>
            <person name="Furtado A."/>
            <person name="Henry R.J."/>
            <person name="Mitter N."/>
        </authorList>
    </citation>
    <scope>NUCLEOTIDE SEQUENCE [LARGE SCALE GENOMIC DNA]</scope>
    <source>
        <strain evidence="2">cv. Hass</strain>
    </source>
</reference>
<dbReference type="EMBL" id="CM056818">
    <property type="protein sequence ID" value="KAJ8622557.1"/>
    <property type="molecule type" value="Genomic_DNA"/>
</dbReference>
<proteinExistence type="predicted"/>
<sequence length="1131" mass="119113">MLKGFGITGSRTAQVINNGHEHALRWDATRSKFSAPDHFARPYVFALGSRARHKQIDLLFGLAPALDALGIDLVVSGGQSSIFADTDSIAAPNVHAVRLRRRRRSRGPVRQRALLRLPLRTEGFGLPLLEAMVHGAPIVTSDCASMPEVCGEAALYAPADGPAVWLERIKRLAADPELRETLRARGRARYPPLLVGGRGRALPGARPAALAGRAPGPPRLVLRGPPHRALRSGAWSPRSSARSSSRSASGASSGPTRGTGALLAEIGPRRPLFLFLLLVLWIFGSAFLMPRLFAGTTQVFSLSRALDNDGGTMPLGPASGNLSQAVYAVGGFLVACTTAVFMRRAGGVDVMLRALMLVTSMQILFGALDLVTSATHTGFLLDAIHTGSYAFLTDDELGGLKRISGSFSEASAFATFSLTLLAANFTLFTLNVRPRFTGTASALLFGFIGLATSSAGYAGLAAFLAVFLGYAFSVGLLTRDRRLVTVAFGSVAAGVLMVSLVVLFLPAVADTAQKVVSESLLTKSTSDSAIERGSWNTQAWQVFLDTHYLGAGIGATRSSNYAMVLLSNLGIVGFGLFALILARLCASRLSPRLGDEGRALVWSAACRHADRAGADAARRHGVRSRHAVLRARRDRRRGSGRRRARAATGRGRLVARRSASAIGNRPRRTCAHNGRGRLRRDAGHLHPPAFQAAQDHVERVGGLRAVALEQRQNRPSAGTHQPAGDLRQRRVVAAQHVAVAAGIGPALPQHAGRAHVEFGMMTVDAGVEHAGEAGAERAHHDVLALAGLPGRRSADPDVGIVAADGVEHLALEEHHPFDAGSPDAGTVDACDGLLEAPVDVASPVRRGGTTRKHVGLELRHAGEGVSEKIRRVPAVVVGKQQNTAAGVGQAAVAGAAQPALVRRADVAKRKGPAFGLGAADAFVGVLVDHVHLEVPKALGLQAGEKLAEGIGAAFGGDDERQDRGRGENGLKAPSTPREPRAGADPPPRKGETAEGGGGAAAAAKLGEGEAGGLEPAPLPSCGGEFLVVAPVEQQHDPLVGGLRRVEIDLRALDVHAQGRAVGIVAARRQQDRLPLGPRVAREAVRQEALRRMGPQQLVERLEAEVVDRLHHHAPAALQRLAGQRRQAFSRF</sequence>
<evidence type="ECO:0000313" key="2">
    <source>
        <dbReference type="Proteomes" id="UP001234297"/>
    </source>
</evidence>
<name>A0ACC2KN48_PERAE</name>
<gene>
    <name evidence="1" type="ORF">MRB53_031086</name>
</gene>
<dbReference type="Proteomes" id="UP001234297">
    <property type="component" value="Chromosome 10"/>
</dbReference>
<keyword evidence="2" id="KW-1185">Reference proteome</keyword>
<comment type="caution">
    <text evidence="1">The sequence shown here is derived from an EMBL/GenBank/DDBJ whole genome shotgun (WGS) entry which is preliminary data.</text>
</comment>
<organism evidence="1 2">
    <name type="scientific">Persea americana</name>
    <name type="common">Avocado</name>
    <dbReference type="NCBI Taxonomy" id="3435"/>
    <lineage>
        <taxon>Eukaryota</taxon>
        <taxon>Viridiplantae</taxon>
        <taxon>Streptophyta</taxon>
        <taxon>Embryophyta</taxon>
        <taxon>Tracheophyta</taxon>
        <taxon>Spermatophyta</taxon>
        <taxon>Magnoliopsida</taxon>
        <taxon>Magnoliidae</taxon>
        <taxon>Laurales</taxon>
        <taxon>Lauraceae</taxon>
        <taxon>Persea</taxon>
    </lineage>
</organism>
<evidence type="ECO:0000313" key="1">
    <source>
        <dbReference type="EMBL" id="KAJ8622557.1"/>
    </source>
</evidence>
<protein>
    <submittedName>
        <fullName evidence="1">Uncharacterized protein</fullName>
    </submittedName>
</protein>